<dbReference type="Proteomes" id="UP000008524">
    <property type="component" value="Chromosome 1"/>
</dbReference>
<dbReference type="EMBL" id="AL929603">
    <property type="protein sequence ID" value="CAJ16559.1"/>
    <property type="molecule type" value="Genomic_DNA"/>
</dbReference>
<dbReference type="KEGG" id="tbr:TB927.1.3480"/>
<reference evidence="3" key="2">
    <citation type="journal article" date="2005" name="Science">
        <title>The genome of the African trypanosome Trypanosoma brucei.</title>
        <authorList>
            <person name="Berriman M."/>
            <person name="Ghedin E."/>
            <person name="Hertz-Fowler C."/>
            <person name="Blandin G."/>
            <person name="Renauld H."/>
            <person name="Bartholomeu D.C."/>
            <person name="Lennard N.J."/>
            <person name="Caler E."/>
            <person name="Hamlin N.E."/>
            <person name="Haas B."/>
            <person name="Bohme U."/>
            <person name="Hannick L."/>
            <person name="Aslett M.A."/>
            <person name="Shallom J."/>
            <person name="Marcello L."/>
            <person name="Hou L."/>
            <person name="Wickstead B."/>
            <person name="Alsmark U.C."/>
            <person name="Arrowsmith C."/>
            <person name="Atkin R.J."/>
            <person name="Barron A.J."/>
            <person name="Bringaud F."/>
            <person name="Brooks K."/>
            <person name="Carrington M."/>
            <person name="Cherevach I."/>
            <person name="Chillingworth T.J."/>
            <person name="Churcher C."/>
            <person name="Clark L.N."/>
            <person name="Corton C.H."/>
            <person name="Cronin A."/>
            <person name="Davies R.M."/>
            <person name="Doggett J."/>
            <person name="Djikeng A."/>
            <person name="Feldblyum T."/>
            <person name="Field M.C."/>
            <person name="Fraser A."/>
            <person name="Goodhead I."/>
            <person name="Hance Z."/>
            <person name="Harper D."/>
            <person name="Harris B.R."/>
            <person name="Hauser H."/>
            <person name="Hostetler J."/>
            <person name="Ivens A."/>
            <person name="Jagels K."/>
            <person name="Johnson D."/>
            <person name="Johnson J."/>
            <person name="Jones K."/>
            <person name="Kerhornou A.X."/>
            <person name="Koo H."/>
            <person name="Larke N."/>
            <person name="Landfear S."/>
            <person name="Larkin C."/>
            <person name="Leech V."/>
            <person name="Line A."/>
            <person name="Lord A."/>
            <person name="Macleod A."/>
            <person name="Mooney P.J."/>
            <person name="Moule S."/>
            <person name="Martin D.M."/>
            <person name="Morgan G.W."/>
            <person name="Mungall K."/>
            <person name="Norbertczak H."/>
            <person name="Ormond D."/>
            <person name="Pai G."/>
            <person name="Peacock C.S."/>
            <person name="Peterson J."/>
            <person name="Quail M.A."/>
            <person name="Rabbinowitsch E."/>
            <person name="Rajandream M.A."/>
            <person name="Reitter C."/>
            <person name="Salzberg S.L."/>
            <person name="Sanders M."/>
            <person name="Schobel S."/>
            <person name="Sharp S."/>
            <person name="Simmonds M."/>
            <person name="Simpson A.J."/>
            <person name="Tallon L."/>
            <person name="Turner C.M."/>
            <person name="Tait A."/>
            <person name="Tivey A.R."/>
            <person name="Van Aken S."/>
            <person name="Walker D."/>
            <person name="Wanless D."/>
            <person name="Wang S."/>
            <person name="White B."/>
            <person name="White O."/>
            <person name="Whitehead S."/>
            <person name="Woodward J."/>
            <person name="Wortman J."/>
            <person name="Adams M.D."/>
            <person name="Embley T.M."/>
            <person name="Gull K."/>
            <person name="Ullu E."/>
            <person name="Barry J.D."/>
            <person name="Fairlamb A.H."/>
            <person name="Opperdoes F."/>
            <person name="Barrell B.G."/>
            <person name="Donelson J.E."/>
            <person name="Hall N."/>
            <person name="Fraser C.M."/>
            <person name="Melville S.E."/>
            <person name="El-Sayed N.M."/>
        </authorList>
    </citation>
    <scope>NUCLEOTIDE SEQUENCE [LARGE SCALE GENOMIC DNA]</scope>
    <source>
        <strain evidence="3">927/4 GUTat10.1</strain>
    </source>
</reference>
<keyword evidence="3" id="KW-1185">Reference proteome</keyword>
<feature type="transmembrane region" description="Helical" evidence="1">
    <location>
        <begin position="89"/>
        <end position="114"/>
    </location>
</feature>
<proteinExistence type="predicted"/>
<evidence type="ECO:0000313" key="3">
    <source>
        <dbReference type="Proteomes" id="UP000008524"/>
    </source>
</evidence>
<dbReference type="AlphaFoldDB" id="Q4GYM5"/>
<dbReference type="PaxDb" id="5691-CAJ16559"/>
<name>Q4GYM5_TRYB2</name>
<feature type="transmembrane region" description="Helical" evidence="1">
    <location>
        <begin position="12"/>
        <end position="32"/>
    </location>
</feature>
<keyword evidence="1" id="KW-0812">Transmembrane</keyword>
<dbReference type="RefSeq" id="XP_001219046.1">
    <property type="nucleotide sequence ID" value="XM_001219045.1"/>
</dbReference>
<accession>Q4GYM5</accession>
<evidence type="ECO:0000256" key="1">
    <source>
        <dbReference type="SAM" id="Phobius"/>
    </source>
</evidence>
<sequence>MNMCLNTFFSCFYPSPFSFFFFLFLFSFFGTIRFKFKSSSRIFHPFLCDFSFARYTFAYSTGSQANTVTPFVSFSSICAFNLQFFFKKIIISIIIIILVRLVSFSDFFLSFSLLPH</sequence>
<dbReference type="GeneID" id="4357417"/>
<gene>
    <name evidence="2" type="ORF">TB927.1.3480</name>
</gene>
<protein>
    <submittedName>
        <fullName evidence="2">Uncharacterized protein</fullName>
    </submittedName>
</protein>
<dbReference type="InParanoid" id="Q4GYM5"/>
<reference evidence="2 3" key="1">
    <citation type="journal article" date="2003" name="Nucleic Acids Res.">
        <title>The DNA sequence of chromosome I of an African trypanosome: gene content, chromosome organisation, recombination and polymorphism.</title>
        <authorList>
            <person name="Hall N."/>
            <person name="Berriman M."/>
            <person name="Lennard N.J."/>
            <person name="Harris B.R."/>
            <person name="Hertz-Fowler C."/>
            <person name="Bart-Delabesse E.N."/>
            <person name="Gerrare C.S."/>
            <person name="Atkin R.J."/>
            <person name="Barron A.J."/>
            <person name="Bowman S."/>
            <person name="Bray-Allen S.P."/>
            <person name="Bringaud F."/>
            <person name="Clark L.N."/>
            <person name="Corton C.H."/>
            <person name="Cronin A."/>
            <person name="Davies R."/>
            <person name="Doggett J."/>
            <person name="Fraser A."/>
            <person name="Gruter E."/>
            <person name="Hall S."/>
            <person name="Harper A.D."/>
            <person name="Kay M.P."/>
            <person name="Leech V."/>
            <person name="Mayes R."/>
            <person name="Price C."/>
            <person name="Quail M.A."/>
            <person name="Rabbinowitch E."/>
            <person name="Reitter C."/>
            <person name="Rutherford K."/>
            <person name="Sasse J."/>
            <person name="Sharp S."/>
            <person name="Shownkeen R."/>
            <person name="Macleod A."/>
            <person name="Taylor S."/>
            <person name="Tweedie A."/>
            <person name="Turner C.M.R."/>
            <person name="Tait A."/>
            <person name="Gull K."/>
            <person name="Barrell B."/>
            <person name="Melville S.E."/>
        </authorList>
    </citation>
    <scope>NUCLEOTIDE SEQUENCE [LARGE SCALE GENOMIC DNA]</scope>
    <source>
        <strain evidence="2 3">927/4 GUTat10.1</strain>
    </source>
</reference>
<organism evidence="2 3">
    <name type="scientific">Trypanosoma brucei brucei (strain 927/4 GUTat10.1)</name>
    <dbReference type="NCBI Taxonomy" id="185431"/>
    <lineage>
        <taxon>Eukaryota</taxon>
        <taxon>Discoba</taxon>
        <taxon>Euglenozoa</taxon>
        <taxon>Kinetoplastea</taxon>
        <taxon>Metakinetoplastina</taxon>
        <taxon>Trypanosomatida</taxon>
        <taxon>Trypanosomatidae</taxon>
        <taxon>Trypanosoma</taxon>
    </lineage>
</organism>
<keyword evidence="1" id="KW-1133">Transmembrane helix</keyword>
<evidence type="ECO:0000313" key="2">
    <source>
        <dbReference type="EMBL" id="CAJ16559.1"/>
    </source>
</evidence>
<keyword evidence="1" id="KW-0472">Membrane</keyword>